<reference evidence="2" key="2">
    <citation type="submission" date="2025-08" db="UniProtKB">
        <authorList>
            <consortium name="Ensembl"/>
        </authorList>
    </citation>
    <scope>IDENTIFICATION</scope>
</reference>
<evidence type="ECO:0000313" key="3">
    <source>
        <dbReference type="Proteomes" id="UP000694397"/>
    </source>
</evidence>
<dbReference type="Ensembl" id="ENSSFOT00015020853.2">
    <property type="protein sequence ID" value="ENSSFOP00015020620.2"/>
    <property type="gene ID" value="ENSSFOG00015013262.2"/>
</dbReference>
<feature type="transmembrane region" description="Helical" evidence="1">
    <location>
        <begin position="46"/>
        <end position="65"/>
    </location>
</feature>
<sequence length="140" mass="15451">MNLTTKTGHRDFIVLLTDLNEVQTAIIGDKGSDLLSIFYYGSPKGVGLQGSAQVSLLVLLVLLIASNKRTYFVKRDTSRPKSAKRMHCGLTPCPSRARESHRSPLQRAQAVRYNTTVCVLPPSFTGFTFCCPVHESPHNC</sequence>
<proteinExistence type="predicted"/>
<name>A0A8C9RQK5_SCLFO</name>
<organism evidence="2 3">
    <name type="scientific">Scleropages formosus</name>
    <name type="common">Asian bonytongue</name>
    <name type="synonym">Osteoglossum formosum</name>
    <dbReference type="NCBI Taxonomy" id="113540"/>
    <lineage>
        <taxon>Eukaryota</taxon>
        <taxon>Metazoa</taxon>
        <taxon>Chordata</taxon>
        <taxon>Craniata</taxon>
        <taxon>Vertebrata</taxon>
        <taxon>Euteleostomi</taxon>
        <taxon>Actinopterygii</taxon>
        <taxon>Neopterygii</taxon>
        <taxon>Teleostei</taxon>
        <taxon>Osteoglossocephala</taxon>
        <taxon>Osteoglossomorpha</taxon>
        <taxon>Osteoglossiformes</taxon>
        <taxon>Osteoglossidae</taxon>
        <taxon>Scleropages</taxon>
    </lineage>
</organism>
<dbReference type="Proteomes" id="UP000694397">
    <property type="component" value="Chromosome 1"/>
</dbReference>
<evidence type="ECO:0000313" key="2">
    <source>
        <dbReference type="Ensembl" id="ENSSFOP00015020620.2"/>
    </source>
</evidence>
<reference evidence="2 3" key="1">
    <citation type="submission" date="2019-04" db="EMBL/GenBank/DDBJ databases">
        <authorList>
            <consortium name="Wellcome Sanger Institute Data Sharing"/>
        </authorList>
    </citation>
    <scope>NUCLEOTIDE SEQUENCE [LARGE SCALE GENOMIC DNA]</scope>
</reference>
<dbReference type="AlphaFoldDB" id="A0A8C9RQK5"/>
<keyword evidence="1" id="KW-1133">Transmembrane helix</keyword>
<evidence type="ECO:0000256" key="1">
    <source>
        <dbReference type="SAM" id="Phobius"/>
    </source>
</evidence>
<reference evidence="2" key="3">
    <citation type="submission" date="2025-09" db="UniProtKB">
        <authorList>
            <consortium name="Ensembl"/>
        </authorList>
    </citation>
    <scope>IDENTIFICATION</scope>
</reference>
<protein>
    <submittedName>
        <fullName evidence="2">Uncharacterized protein</fullName>
    </submittedName>
</protein>
<keyword evidence="1" id="KW-0812">Transmembrane</keyword>
<keyword evidence="3" id="KW-1185">Reference proteome</keyword>
<keyword evidence="1" id="KW-0472">Membrane</keyword>
<accession>A0A8C9RQK5</accession>